<keyword evidence="2" id="KW-1185">Reference proteome</keyword>
<evidence type="ECO:0000313" key="2">
    <source>
        <dbReference type="Proteomes" id="UP000001514"/>
    </source>
</evidence>
<protein>
    <submittedName>
        <fullName evidence="1">Uncharacterized protein</fullName>
    </submittedName>
</protein>
<dbReference type="HOGENOM" id="CLU_991772_0_0_1"/>
<evidence type="ECO:0000313" key="1">
    <source>
        <dbReference type="EMBL" id="EFJ14595.1"/>
    </source>
</evidence>
<dbReference type="AlphaFoldDB" id="D8SMH1"/>
<sequence>MEDEKPWVWNCVIRDYGMLGRVDCAREAFLQCPTRNFLSWKLLADAYAQKGHYWKVLEIEEQIPAVRHQLAPPPPSPASILLCTRKARGWQHGNFFKCFAMRKMEGAASFFGIGQIQNSFYASCVHFPLDLWRCPAFQGKKELKRLKDSYHGLHLSKTRGVPVTQGVSVVPMEATRTAKEPATEGVPVEATRAAKEPATEGVPVAATRAAKEPVAQGVAVTQGVPVEATGAAKEQATQGVAVTQGVPIEATGAAKEPATQGVPMEARAARELLEALYIKASFCVFGGYRRSL</sequence>
<proteinExistence type="predicted"/>
<dbReference type="InParanoid" id="D8SMH1"/>
<dbReference type="KEGG" id="smo:SELMODRAFT_423675"/>
<dbReference type="EMBL" id="GL377627">
    <property type="protein sequence ID" value="EFJ14595.1"/>
    <property type="molecule type" value="Genomic_DNA"/>
</dbReference>
<name>D8SMH1_SELML</name>
<reference evidence="1 2" key="1">
    <citation type="journal article" date="2011" name="Science">
        <title>The Selaginella genome identifies genetic changes associated with the evolution of vascular plants.</title>
        <authorList>
            <person name="Banks J.A."/>
            <person name="Nishiyama T."/>
            <person name="Hasebe M."/>
            <person name="Bowman J.L."/>
            <person name="Gribskov M."/>
            <person name="dePamphilis C."/>
            <person name="Albert V.A."/>
            <person name="Aono N."/>
            <person name="Aoyama T."/>
            <person name="Ambrose B.A."/>
            <person name="Ashton N.W."/>
            <person name="Axtell M.J."/>
            <person name="Barker E."/>
            <person name="Barker M.S."/>
            <person name="Bennetzen J.L."/>
            <person name="Bonawitz N.D."/>
            <person name="Chapple C."/>
            <person name="Cheng C."/>
            <person name="Correa L.G."/>
            <person name="Dacre M."/>
            <person name="DeBarry J."/>
            <person name="Dreyer I."/>
            <person name="Elias M."/>
            <person name="Engstrom E.M."/>
            <person name="Estelle M."/>
            <person name="Feng L."/>
            <person name="Finet C."/>
            <person name="Floyd S.K."/>
            <person name="Frommer W.B."/>
            <person name="Fujita T."/>
            <person name="Gramzow L."/>
            <person name="Gutensohn M."/>
            <person name="Harholt J."/>
            <person name="Hattori M."/>
            <person name="Heyl A."/>
            <person name="Hirai T."/>
            <person name="Hiwatashi Y."/>
            <person name="Ishikawa M."/>
            <person name="Iwata M."/>
            <person name="Karol K.G."/>
            <person name="Koehler B."/>
            <person name="Kolukisaoglu U."/>
            <person name="Kubo M."/>
            <person name="Kurata T."/>
            <person name="Lalonde S."/>
            <person name="Li K."/>
            <person name="Li Y."/>
            <person name="Litt A."/>
            <person name="Lyons E."/>
            <person name="Manning G."/>
            <person name="Maruyama T."/>
            <person name="Michael T.P."/>
            <person name="Mikami K."/>
            <person name="Miyazaki S."/>
            <person name="Morinaga S."/>
            <person name="Murata T."/>
            <person name="Mueller-Roeber B."/>
            <person name="Nelson D.R."/>
            <person name="Obara M."/>
            <person name="Oguri Y."/>
            <person name="Olmstead R.G."/>
            <person name="Onodera N."/>
            <person name="Petersen B.L."/>
            <person name="Pils B."/>
            <person name="Prigge M."/>
            <person name="Rensing S.A."/>
            <person name="Riano-Pachon D.M."/>
            <person name="Roberts A.W."/>
            <person name="Sato Y."/>
            <person name="Scheller H.V."/>
            <person name="Schulz B."/>
            <person name="Schulz C."/>
            <person name="Shakirov E.V."/>
            <person name="Shibagaki N."/>
            <person name="Shinohara N."/>
            <person name="Shippen D.E."/>
            <person name="Soerensen I."/>
            <person name="Sotooka R."/>
            <person name="Sugimoto N."/>
            <person name="Sugita M."/>
            <person name="Sumikawa N."/>
            <person name="Tanurdzic M."/>
            <person name="Theissen G."/>
            <person name="Ulvskov P."/>
            <person name="Wakazuki S."/>
            <person name="Weng J.K."/>
            <person name="Willats W.W."/>
            <person name="Wipf D."/>
            <person name="Wolf P.G."/>
            <person name="Yang L."/>
            <person name="Zimmer A.D."/>
            <person name="Zhu Q."/>
            <person name="Mitros T."/>
            <person name="Hellsten U."/>
            <person name="Loque D."/>
            <person name="Otillar R."/>
            <person name="Salamov A."/>
            <person name="Schmutz J."/>
            <person name="Shapiro H."/>
            <person name="Lindquist E."/>
            <person name="Lucas S."/>
            <person name="Rokhsar D."/>
            <person name="Grigoriev I.V."/>
        </authorList>
    </citation>
    <scope>NUCLEOTIDE SEQUENCE [LARGE SCALE GENOMIC DNA]</scope>
</reference>
<dbReference type="Gramene" id="EFJ14595">
    <property type="protein sequence ID" value="EFJ14595"/>
    <property type="gene ID" value="SELMODRAFT_423675"/>
</dbReference>
<gene>
    <name evidence="1" type="ORF">SELMODRAFT_423675</name>
</gene>
<dbReference type="Proteomes" id="UP000001514">
    <property type="component" value="Unassembled WGS sequence"/>
</dbReference>
<organism evidence="2">
    <name type="scientific">Selaginella moellendorffii</name>
    <name type="common">Spikemoss</name>
    <dbReference type="NCBI Taxonomy" id="88036"/>
    <lineage>
        <taxon>Eukaryota</taxon>
        <taxon>Viridiplantae</taxon>
        <taxon>Streptophyta</taxon>
        <taxon>Embryophyta</taxon>
        <taxon>Tracheophyta</taxon>
        <taxon>Lycopodiopsida</taxon>
        <taxon>Selaginellales</taxon>
        <taxon>Selaginellaceae</taxon>
        <taxon>Selaginella</taxon>
    </lineage>
</organism>
<accession>D8SMH1</accession>